<dbReference type="PANTHER" id="PTHR12751:SF18">
    <property type="entry name" value="PHOSPHATASE AND ACTIN REGULATOR 1"/>
    <property type="match status" value="1"/>
</dbReference>
<protein>
    <recommendedName>
        <fullName evidence="8">Phosphatase and actin regulator 1</fullName>
    </recommendedName>
</protein>
<dbReference type="Proteomes" id="UP001059596">
    <property type="component" value="Unassembled WGS sequence"/>
</dbReference>
<keyword evidence="7" id="KW-1185">Reference proteome</keyword>
<comment type="caution">
    <text evidence="6">The sequence shown here is derived from an EMBL/GenBank/DDBJ whole genome shotgun (WGS) entry which is preliminary data.</text>
</comment>
<keyword evidence="2" id="KW-0677">Repeat</keyword>
<reference evidence="6" key="1">
    <citation type="journal article" date="2023" name="Genome Biol. Evol.">
        <title>Long-read-based Genome Assembly of Drosophila gunungcola Reveals Fewer Chemosensory Genes in Flower-breeding Species.</title>
        <authorList>
            <person name="Negi A."/>
            <person name="Liao B.Y."/>
            <person name="Yeh S.D."/>
        </authorList>
    </citation>
    <scope>NUCLEOTIDE SEQUENCE</scope>
    <source>
        <strain evidence="6">Sukarami</strain>
    </source>
</reference>
<feature type="compositionally biased region" description="Polar residues" evidence="5">
    <location>
        <begin position="148"/>
        <end position="166"/>
    </location>
</feature>
<dbReference type="AlphaFoldDB" id="A0A9Q0BPF3"/>
<feature type="compositionally biased region" description="Polar residues" evidence="5">
    <location>
        <begin position="9"/>
        <end position="18"/>
    </location>
</feature>
<dbReference type="InterPro" id="IPR004018">
    <property type="entry name" value="RPEL_repeat"/>
</dbReference>
<comment type="similarity">
    <text evidence="1">Belongs to the phosphatase and actin regulator family.</text>
</comment>
<evidence type="ECO:0000313" key="7">
    <source>
        <dbReference type="Proteomes" id="UP001059596"/>
    </source>
</evidence>
<gene>
    <name evidence="6" type="ORF">M5D96_008074</name>
</gene>
<dbReference type="Pfam" id="PF02755">
    <property type="entry name" value="RPEL"/>
    <property type="match status" value="1"/>
</dbReference>
<feature type="non-terminal residue" evidence="6">
    <location>
        <position position="259"/>
    </location>
</feature>
<name>A0A9Q0BPF3_9MUSC</name>
<feature type="compositionally biased region" description="Low complexity" evidence="5">
    <location>
        <begin position="188"/>
        <end position="211"/>
    </location>
</feature>
<accession>A0A9Q0BPF3</accession>
<dbReference type="PROSITE" id="PS51073">
    <property type="entry name" value="RPEL"/>
    <property type="match status" value="1"/>
</dbReference>
<sequence>KKQNGAAIRTNSLGSGTRTPPLERKSKLSALGRFFKPWKWRRKKKSEKFEAASKSLERKISVRANRDELVQKGILMPESPLGNIPEPGEESYYNSSNSGATANGSLLNSAVHNNSMSQANNSINATTYGTAGNPLISAANQNQNQNQGLPNSISVQQFNNGQNPQNSMANGLVVGVGVGVVGGGGDGSSDTSSLSGGVPHSQSAPQQLGVGQPPPPLTPLAQHHQALAQQLQQRFAISNNNGEFLEKIVKLLKRFFNIE</sequence>
<evidence type="ECO:0000313" key="6">
    <source>
        <dbReference type="EMBL" id="KAI8039351.1"/>
    </source>
</evidence>
<dbReference type="GO" id="GO:0003779">
    <property type="term" value="F:actin binding"/>
    <property type="evidence" value="ECO:0007669"/>
    <property type="project" value="UniProtKB-KW"/>
</dbReference>
<dbReference type="SMART" id="SM00707">
    <property type="entry name" value="RPEL"/>
    <property type="match status" value="1"/>
</dbReference>
<feature type="region of interest" description="Disordered" evidence="5">
    <location>
        <begin position="77"/>
        <end position="97"/>
    </location>
</feature>
<evidence type="ECO:0000256" key="1">
    <source>
        <dbReference type="ARBA" id="ARBA00009795"/>
    </source>
</evidence>
<dbReference type="EMBL" id="JAMKOV010000006">
    <property type="protein sequence ID" value="KAI8039351.1"/>
    <property type="molecule type" value="Genomic_DNA"/>
</dbReference>
<feature type="region of interest" description="Disordered" evidence="5">
    <location>
        <begin position="136"/>
        <end position="166"/>
    </location>
</feature>
<feature type="repeat" description="RPEL" evidence="4">
    <location>
        <begin position="54"/>
        <end position="79"/>
    </location>
</feature>
<dbReference type="PANTHER" id="PTHR12751">
    <property type="entry name" value="PHOSPHATASE AND ACTIN REGULATOR PHACTR"/>
    <property type="match status" value="1"/>
</dbReference>
<feature type="region of interest" description="Disordered" evidence="5">
    <location>
        <begin position="184"/>
        <end position="222"/>
    </location>
</feature>
<keyword evidence="3" id="KW-0009">Actin-binding</keyword>
<evidence type="ECO:0000256" key="3">
    <source>
        <dbReference type="ARBA" id="ARBA00023203"/>
    </source>
</evidence>
<evidence type="ECO:0000256" key="5">
    <source>
        <dbReference type="SAM" id="MobiDB-lite"/>
    </source>
</evidence>
<organism evidence="6 7">
    <name type="scientific">Drosophila gunungcola</name>
    <name type="common">fruit fly</name>
    <dbReference type="NCBI Taxonomy" id="103775"/>
    <lineage>
        <taxon>Eukaryota</taxon>
        <taxon>Metazoa</taxon>
        <taxon>Ecdysozoa</taxon>
        <taxon>Arthropoda</taxon>
        <taxon>Hexapoda</taxon>
        <taxon>Insecta</taxon>
        <taxon>Pterygota</taxon>
        <taxon>Neoptera</taxon>
        <taxon>Endopterygota</taxon>
        <taxon>Diptera</taxon>
        <taxon>Brachycera</taxon>
        <taxon>Muscomorpha</taxon>
        <taxon>Ephydroidea</taxon>
        <taxon>Drosophilidae</taxon>
        <taxon>Drosophila</taxon>
        <taxon>Sophophora</taxon>
    </lineage>
</organism>
<evidence type="ECO:0000256" key="4">
    <source>
        <dbReference type="PROSITE-ProRule" id="PRU00401"/>
    </source>
</evidence>
<dbReference type="GO" id="GO:0030036">
    <property type="term" value="P:actin cytoskeleton organization"/>
    <property type="evidence" value="ECO:0007669"/>
    <property type="project" value="TreeGrafter"/>
</dbReference>
<evidence type="ECO:0000256" key="2">
    <source>
        <dbReference type="ARBA" id="ARBA00022737"/>
    </source>
</evidence>
<evidence type="ECO:0008006" key="8">
    <source>
        <dbReference type="Google" id="ProtNLM"/>
    </source>
</evidence>
<proteinExistence type="inferred from homology"/>
<feature type="region of interest" description="Disordered" evidence="5">
    <location>
        <begin position="1"/>
        <end position="25"/>
    </location>
</feature>